<name>A0A4Y2HU69_ARAVE</name>
<gene>
    <name evidence="2" type="ORF">AVEN_24357_1</name>
</gene>
<dbReference type="EMBL" id="BGPR01002170">
    <property type="protein sequence ID" value="GBM68951.1"/>
    <property type="molecule type" value="Genomic_DNA"/>
</dbReference>
<organism evidence="2 3">
    <name type="scientific">Araneus ventricosus</name>
    <name type="common">Orbweaver spider</name>
    <name type="synonym">Epeira ventricosa</name>
    <dbReference type="NCBI Taxonomy" id="182803"/>
    <lineage>
        <taxon>Eukaryota</taxon>
        <taxon>Metazoa</taxon>
        <taxon>Ecdysozoa</taxon>
        <taxon>Arthropoda</taxon>
        <taxon>Chelicerata</taxon>
        <taxon>Arachnida</taxon>
        <taxon>Araneae</taxon>
        <taxon>Araneomorphae</taxon>
        <taxon>Entelegynae</taxon>
        <taxon>Araneoidea</taxon>
        <taxon>Araneidae</taxon>
        <taxon>Araneus</taxon>
    </lineage>
</organism>
<feature type="region of interest" description="Disordered" evidence="1">
    <location>
        <begin position="61"/>
        <end position="104"/>
    </location>
</feature>
<sequence>MTGTGGTCIAKSFPAPEDVRPFQKAGPRKSSYRGRKKRQTSILTDTPVKNALQIEKEKSIKRKLASAHHTMSRSVSSTRTRYDNEKNSVDKKFKNKKNLVLKEN</sequence>
<comment type="caution">
    <text evidence="2">The sequence shown here is derived from an EMBL/GenBank/DDBJ whole genome shotgun (WGS) entry which is preliminary data.</text>
</comment>
<dbReference type="AlphaFoldDB" id="A0A4Y2HU69"/>
<feature type="region of interest" description="Disordered" evidence="1">
    <location>
        <begin position="1"/>
        <end position="45"/>
    </location>
</feature>
<reference evidence="2 3" key="1">
    <citation type="journal article" date="2019" name="Sci. Rep.">
        <title>Orb-weaving spider Araneus ventricosus genome elucidates the spidroin gene catalogue.</title>
        <authorList>
            <person name="Kono N."/>
            <person name="Nakamura H."/>
            <person name="Ohtoshi R."/>
            <person name="Moran D.A.P."/>
            <person name="Shinohara A."/>
            <person name="Yoshida Y."/>
            <person name="Fujiwara M."/>
            <person name="Mori M."/>
            <person name="Tomita M."/>
            <person name="Arakawa K."/>
        </authorList>
    </citation>
    <scope>NUCLEOTIDE SEQUENCE [LARGE SCALE GENOMIC DNA]</scope>
</reference>
<evidence type="ECO:0000256" key="1">
    <source>
        <dbReference type="SAM" id="MobiDB-lite"/>
    </source>
</evidence>
<feature type="compositionally biased region" description="Basic residues" evidence="1">
    <location>
        <begin position="26"/>
        <end position="39"/>
    </location>
</feature>
<dbReference type="OrthoDB" id="4327074at2759"/>
<protein>
    <submittedName>
        <fullName evidence="2">Uncharacterized protein</fullName>
    </submittedName>
</protein>
<proteinExistence type="predicted"/>
<dbReference type="Proteomes" id="UP000499080">
    <property type="component" value="Unassembled WGS sequence"/>
</dbReference>
<accession>A0A4Y2HU69</accession>
<evidence type="ECO:0000313" key="3">
    <source>
        <dbReference type="Proteomes" id="UP000499080"/>
    </source>
</evidence>
<evidence type="ECO:0000313" key="2">
    <source>
        <dbReference type="EMBL" id="GBM68951.1"/>
    </source>
</evidence>
<feature type="compositionally biased region" description="Basic residues" evidence="1">
    <location>
        <begin position="93"/>
        <end position="104"/>
    </location>
</feature>
<keyword evidence="3" id="KW-1185">Reference proteome</keyword>
<feature type="compositionally biased region" description="Basic and acidic residues" evidence="1">
    <location>
        <begin position="80"/>
        <end position="92"/>
    </location>
</feature>